<evidence type="ECO:0000313" key="1">
    <source>
        <dbReference type="EMBL" id="QJA85326.1"/>
    </source>
</evidence>
<proteinExistence type="predicted"/>
<gene>
    <name evidence="1" type="ORF">MM415B02232_0025</name>
</gene>
<organism evidence="1">
    <name type="scientific">viral metagenome</name>
    <dbReference type="NCBI Taxonomy" id="1070528"/>
    <lineage>
        <taxon>unclassified sequences</taxon>
        <taxon>metagenomes</taxon>
        <taxon>organismal metagenomes</taxon>
    </lineage>
</organism>
<name>A0A6M3KTG2_9ZZZZ</name>
<dbReference type="EMBL" id="MT142567">
    <property type="protein sequence ID" value="QJA85326.1"/>
    <property type="molecule type" value="Genomic_DNA"/>
</dbReference>
<sequence>MKGYNDNYGKPKSEYLVKLAEMDDKQLRNECDQMIWLSAYASNNPRSDYHWQCDACYDECKNREKVYIYEQSHKYLSSSV</sequence>
<dbReference type="AlphaFoldDB" id="A0A6M3KTG2"/>
<accession>A0A6M3KTG2</accession>
<protein>
    <submittedName>
        <fullName evidence="1">Uncharacterized protein</fullName>
    </submittedName>
</protein>
<reference evidence="1" key="1">
    <citation type="submission" date="2020-03" db="EMBL/GenBank/DDBJ databases">
        <title>The deep terrestrial virosphere.</title>
        <authorList>
            <person name="Holmfeldt K."/>
            <person name="Nilsson E."/>
            <person name="Simone D."/>
            <person name="Lopez-Fernandez M."/>
            <person name="Wu X."/>
            <person name="de Brujin I."/>
            <person name="Lundin D."/>
            <person name="Andersson A."/>
            <person name="Bertilsson S."/>
            <person name="Dopson M."/>
        </authorList>
    </citation>
    <scope>NUCLEOTIDE SEQUENCE</scope>
    <source>
        <strain evidence="1">MM415B02232</strain>
    </source>
</reference>